<organism evidence="2">
    <name type="scientific">Eutreptiella gymnastica</name>
    <dbReference type="NCBI Taxonomy" id="73025"/>
    <lineage>
        <taxon>Eukaryota</taxon>
        <taxon>Discoba</taxon>
        <taxon>Euglenozoa</taxon>
        <taxon>Euglenida</taxon>
        <taxon>Spirocuta</taxon>
        <taxon>Euglenophyceae</taxon>
        <taxon>Eutreptiales</taxon>
        <taxon>Eutreptiaceae</taxon>
        <taxon>Eutreptiella</taxon>
    </lineage>
</organism>
<keyword evidence="1" id="KW-0472">Membrane</keyword>
<gene>
    <name evidence="2" type="ORF">EGYM00163_LOCUS7483</name>
</gene>
<evidence type="ECO:0000256" key="1">
    <source>
        <dbReference type="SAM" id="Phobius"/>
    </source>
</evidence>
<reference evidence="2" key="1">
    <citation type="submission" date="2021-01" db="EMBL/GenBank/DDBJ databases">
        <authorList>
            <person name="Corre E."/>
            <person name="Pelletier E."/>
            <person name="Niang G."/>
            <person name="Scheremetjew M."/>
            <person name="Finn R."/>
            <person name="Kale V."/>
            <person name="Holt S."/>
            <person name="Cochrane G."/>
            <person name="Meng A."/>
            <person name="Brown T."/>
            <person name="Cohen L."/>
        </authorList>
    </citation>
    <scope>NUCLEOTIDE SEQUENCE</scope>
    <source>
        <strain evidence="2">CCMP1594</strain>
    </source>
</reference>
<proteinExistence type="predicted"/>
<evidence type="ECO:0000313" key="2">
    <source>
        <dbReference type="EMBL" id="CAE0796363.1"/>
    </source>
</evidence>
<name>A0A7S4CGA9_9EUGL</name>
<protein>
    <submittedName>
        <fullName evidence="2">Uncharacterized protein</fullName>
    </submittedName>
</protein>
<feature type="transmembrane region" description="Helical" evidence="1">
    <location>
        <begin position="77"/>
        <end position="97"/>
    </location>
</feature>
<sequence length="103" mass="11541">MSQAWTKWKHTVGPTHVSATRCHPELIRSSPGQGGTDAVTAWAAKHSEQHEAIQMMALYEWHYVQHVDIVKGGWPHIIAGVYLCVWHATGLLCCVLVRQNLCN</sequence>
<keyword evidence="1" id="KW-0812">Transmembrane</keyword>
<dbReference type="AlphaFoldDB" id="A0A7S4CGA9"/>
<accession>A0A7S4CGA9</accession>
<keyword evidence="1" id="KW-1133">Transmembrane helix</keyword>
<dbReference type="EMBL" id="HBJA01023275">
    <property type="protein sequence ID" value="CAE0796363.1"/>
    <property type="molecule type" value="Transcribed_RNA"/>
</dbReference>